<evidence type="ECO:0000256" key="1">
    <source>
        <dbReference type="ARBA" id="ARBA00005254"/>
    </source>
</evidence>
<dbReference type="GO" id="GO:0005739">
    <property type="term" value="C:mitochondrion"/>
    <property type="evidence" value="ECO:0007669"/>
    <property type="project" value="TreeGrafter"/>
</dbReference>
<comment type="similarity">
    <text evidence="1 3">Belongs to the enoyl-CoA hydratase/isomerase family.</text>
</comment>
<proteinExistence type="inferred from homology"/>
<sequence>MLRGLRQSFESIQKDASARVVMICSSLPKVFCAGADLKERRTMNPSEVRSFVNSLRSTFSFLEALHIPTIAVIEGAALGGGLEMALSCDLRICGEDSVLGLPETGLAIIPGAGGTQRLPRLVGKSVAKELIFTGQKISGRDALSIGLANHCVPAGEAYLKALEIARDINQKGPIAVRMAKRAINEGLEIDMESALALEEECYEQLLNTKDRLEGLTAFAEKRKPRYTGE</sequence>
<dbReference type="AlphaFoldDB" id="A0AAP0R8G0"/>
<evidence type="ECO:0000313" key="4">
    <source>
        <dbReference type="EMBL" id="KAK9272414.1"/>
    </source>
</evidence>
<organism evidence="4 5">
    <name type="scientific">Liquidambar formosana</name>
    <name type="common">Formosan gum</name>
    <dbReference type="NCBI Taxonomy" id="63359"/>
    <lineage>
        <taxon>Eukaryota</taxon>
        <taxon>Viridiplantae</taxon>
        <taxon>Streptophyta</taxon>
        <taxon>Embryophyta</taxon>
        <taxon>Tracheophyta</taxon>
        <taxon>Spermatophyta</taxon>
        <taxon>Magnoliopsida</taxon>
        <taxon>eudicotyledons</taxon>
        <taxon>Gunneridae</taxon>
        <taxon>Pentapetalae</taxon>
        <taxon>Saxifragales</taxon>
        <taxon>Altingiaceae</taxon>
        <taxon>Liquidambar</taxon>
    </lineage>
</organism>
<keyword evidence="5" id="KW-1185">Reference proteome</keyword>
<dbReference type="PANTHER" id="PTHR11941">
    <property type="entry name" value="ENOYL-COA HYDRATASE-RELATED"/>
    <property type="match status" value="1"/>
</dbReference>
<name>A0AAP0R8G0_LIQFO</name>
<evidence type="ECO:0000256" key="3">
    <source>
        <dbReference type="RuleBase" id="RU003707"/>
    </source>
</evidence>
<keyword evidence="2" id="KW-0456">Lyase</keyword>
<dbReference type="GO" id="GO:0016836">
    <property type="term" value="F:hydro-lyase activity"/>
    <property type="evidence" value="ECO:0007669"/>
    <property type="project" value="UniProtKB-ARBA"/>
</dbReference>
<protein>
    <recommendedName>
        <fullName evidence="6">Methylglutaconyl-CoA hydratase</fullName>
    </recommendedName>
</protein>
<dbReference type="SUPFAM" id="SSF52096">
    <property type="entry name" value="ClpP/crotonase"/>
    <property type="match status" value="1"/>
</dbReference>
<dbReference type="Gene3D" id="3.90.226.10">
    <property type="entry name" value="2-enoyl-CoA Hydratase, Chain A, domain 1"/>
    <property type="match status" value="1"/>
</dbReference>
<dbReference type="PROSITE" id="PS00166">
    <property type="entry name" value="ENOYL_COA_HYDRATASE"/>
    <property type="match status" value="1"/>
</dbReference>
<dbReference type="PANTHER" id="PTHR11941:SF171">
    <property type="entry name" value="SD19268P"/>
    <property type="match status" value="1"/>
</dbReference>
<reference evidence="4 5" key="1">
    <citation type="journal article" date="2024" name="Plant J.">
        <title>Genome sequences and population genomics reveal climatic adaptation and genomic divergence between two closely related sweetgum species.</title>
        <authorList>
            <person name="Xu W.Q."/>
            <person name="Ren C.Q."/>
            <person name="Zhang X.Y."/>
            <person name="Comes H.P."/>
            <person name="Liu X.H."/>
            <person name="Li Y.G."/>
            <person name="Kettle C.J."/>
            <person name="Jalonen R."/>
            <person name="Gaisberger H."/>
            <person name="Ma Y.Z."/>
            <person name="Qiu Y.X."/>
        </authorList>
    </citation>
    <scope>NUCLEOTIDE SEQUENCE [LARGE SCALE GENOMIC DNA]</scope>
    <source>
        <strain evidence="4">Hangzhou</strain>
    </source>
</reference>
<evidence type="ECO:0000313" key="5">
    <source>
        <dbReference type="Proteomes" id="UP001415857"/>
    </source>
</evidence>
<dbReference type="Pfam" id="PF00378">
    <property type="entry name" value="ECH_1"/>
    <property type="match status" value="1"/>
</dbReference>
<dbReference type="Proteomes" id="UP001415857">
    <property type="component" value="Unassembled WGS sequence"/>
</dbReference>
<dbReference type="InterPro" id="IPR029045">
    <property type="entry name" value="ClpP/crotonase-like_dom_sf"/>
</dbReference>
<dbReference type="FunFam" id="1.10.12.10:FF:000001">
    <property type="entry name" value="Probable enoyl-CoA hydratase, mitochondrial"/>
    <property type="match status" value="1"/>
</dbReference>
<evidence type="ECO:0008006" key="6">
    <source>
        <dbReference type="Google" id="ProtNLM"/>
    </source>
</evidence>
<dbReference type="InterPro" id="IPR001753">
    <property type="entry name" value="Enoyl-CoA_hydra/iso"/>
</dbReference>
<dbReference type="Gene3D" id="1.10.12.10">
    <property type="entry name" value="Lyase 2-enoyl-coa Hydratase, Chain A, domain 2"/>
    <property type="match status" value="1"/>
</dbReference>
<evidence type="ECO:0000256" key="2">
    <source>
        <dbReference type="ARBA" id="ARBA00023239"/>
    </source>
</evidence>
<dbReference type="EMBL" id="JBBPBK010000013">
    <property type="protein sequence ID" value="KAK9272414.1"/>
    <property type="molecule type" value="Genomic_DNA"/>
</dbReference>
<dbReference type="InterPro" id="IPR014748">
    <property type="entry name" value="Enoyl-CoA_hydra_C"/>
</dbReference>
<dbReference type="CDD" id="cd06558">
    <property type="entry name" value="crotonase-like"/>
    <property type="match status" value="1"/>
</dbReference>
<dbReference type="FunFam" id="3.90.226.10:FF:000061">
    <property type="entry name" value="Methylglutaconyl-CoA hydratase, mitochondrial"/>
    <property type="match status" value="1"/>
</dbReference>
<gene>
    <name evidence="4" type="ORF">L1049_002786</name>
</gene>
<dbReference type="GO" id="GO:0006635">
    <property type="term" value="P:fatty acid beta-oxidation"/>
    <property type="evidence" value="ECO:0007669"/>
    <property type="project" value="TreeGrafter"/>
</dbReference>
<dbReference type="InterPro" id="IPR018376">
    <property type="entry name" value="Enoyl-CoA_hyd/isom_CS"/>
</dbReference>
<accession>A0AAP0R8G0</accession>
<comment type="caution">
    <text evidence="4">The sequence shown here is derived from an EMBL/GenBank/DDBJ whole genome shotgun (WGS) entry which is preliminary data.</text>
</comment>